<evidence type="ECO:0008006" key="2">
    <source>
        <dbReference type="Google" id="ProtNLM"/>
    </source>
</evidence>
<protein>
    <recommendedName>
        <fullName evidence="2">Ankyrin repeat protein</fullName>
    </recommendedName>
</protein>
<evidence type="ECO:0000313" key="1">
    <source>
        <dbReference type="EMBL" id="QHT24465.1"/>
    </source>
</evidence>
<dbReference type="EMBL" id="MN739745">
    <property type="protein sequence ID" value="QHT24465.1"/>
    <property type="molecule type" value="Genomic_DNA"/>
</dbReference>
<proteinExistence type="predicted"/>
<sequence>MYFAIYDTDKYIYTTFGNRFNILEHINESSSTHIIPIIVPSKAFLKKVKYERDQEDYEDKYYMDYTKVASKKIIFGDKYSIFDPNTIIKFKLKVPSKYIRIASMNGHVHVLEWWKNSGLPLEYSCDAITLASYNGHINVLEWWKNSGLELKYGPCTMDTASEHGRIDILDWWKNSGLELKYSRFSMDCTDRVHICINVLDWWKNSGLPLKYTSDGLCRAKYYNNYKYIEWWKNSGLPLECPIDSNGLIKIDF</sequence>
<accession>A0A6C0EAQ3</accession>
<organism evidence="1">
    <name type="scientific">viral metagenome</name>
    <dbReference type="NCBI Taxonomy" id="1070528"/>
    <lineage>
        <taxon>unclassified sequences</taxon>
        <taxon>metagenomes</taxon>
        <taxon>organismal metagenomes</taxon>
    </lineage>
</organism>
<reference evidence="1" key="1">
    <citation type="journal article" date="2020" name="Nature">
        <title>Giant virus diversity and host interactions through global metagenomics.</title>
        <authorList>
            <person name="Schulz F."/>
            <person name="Roux S."/>
            <person name="Paez-Espino D."/>
            <person name="Jungbluth S."/>
            <person name="Walsh D.A."/>
            <person name="Denef V.J."/>
            <person name="McMahon K.D."/>
            <person name="Konstantinidis K.T."/>
            <person name="Eloe-Fadrosh E.A."/>
            <person name="Kyrpides N.C."/>
            <person name="Woyke T."/>
        </authorList>
    </citation>
    <scope>NUCLEOTIDE SEQUENCE</scope>
    <source>
        <strain evidence="1">GVMAG-M-3300023179-150</strain>
    </source>
</reference>
<dbReference type="AlphaFoldDB" id="A0A6C0EAQ3"/>
<name>A0A6C0EAQ3_9ZZZZ</name>
<dbReference type="SUPFAM" id="SSF140860">
    <property type="entry name" value="Pseudo ankyrin repeat-like"/>
    <property type="match status" value="1"/>
</dbReference>